<protein>
    <submittedName>
        <fullName evidence="1">Uncharacterized protein</fullName>
    </submittedName>
</protein>
<accession>A0A0E0R9X3</accession>
<evidence type="ECO:0000313" key="2">
    <source>
        <dbReference type="Proteomes" id="UP000008022"/>
    </source>
</evidence>
<dbReference type="Proteomes" id="UP000008022">
    <property type="component" value="Unassembled WGS sequence"/>
</dbReference>
<keyword evidence="2" id="KW-1185">Reference proteome</keyword>
<dbReference type="AlphaFoldDB" id="A0A0E0R9X3"/>
<reference evidence="1" key="2">
    <citation type="submission" date="2015-06" db="UniProtKB">
        <authorList>
            <consortium name="EnsemblPlants"/>
        </authorList>
    </citation>
    <scope>IDENTIFICATION</scope>
</reference>
<dbReference type="Gramene" id="ORUFI11G18570.1">
    <property type="protein sequence ID" value="ORUFI11G18570.1"/>
    <property type="gene ID" value="ORUFI11G18570"/>
</dbReference>
<organism evidence="1 2">
    <name type="scientific">Oryza rufipogon</name>
    <name type="common">Brownbeard rice</name>
    <name type="synonym">Asian wild rice</name>
    <dbReference type="NCBI Taxonomy" id="4529"/>
    <lineage>
        <taxon>Eukaryota</taxon>
        <taxon>Viridiplantae</taxon>
        <taxon>Streptophyta</taxon>
        <taxon>Embryophyta</taxon>
        <taxon>Tracheophyta</taxon>
        <taxon>Spermatophyta</taxon>
        <taxon>Magnoliopsida</taxon>
        <taxon>Liliopsida</taxon>
        <taxon>Poales</taxon>
        <taxon>Poaceae</taxon>
        <taxon>BOP clade</taxon>
        <taxon>Oryzoideae</taxon>
        <taxon>Oryzeae</taxon>
        <taxon>Oryzinae</taxon>
        <taxon>Oryza</taxon>
    </lineage>
</organism>
<proteinExistence type="predicted"/>
<reference evidence="2" key="1">
    <citation type="submission" date="2013-06" db="EMBL/GenBank/DDBJ databases">
        <authorList>
            <person name="Zhao Q."/>
        </authorList>
    </citation>
    <scope>NUCLEOTIDE SEQUENCE</scope>
    <source>
        <strain evidence="2">cv. W1943</strain>
    </source>
</reference>
<sequence>MRPRSGWAYSGDVPWRVALLGHHFVAGRLTPPRRLPMAFSGPTPPRRPPMPPPDDVVYVQDGYFIAAWRLAPPR</sequence>
<evidence type="ECO:0000313" key="1">
    <source>
        <dbReference type="EnsemblPlants" id="ORUFI11G18570.1"/>
    </source>
</evidence>
<dbReference type="EnsemblPlants" id="ORUFI11G18570.1">
    <property type="protein sequence ID" value="ORUFI11G18570.1"/>
    <property type="gene ID" value="ORUFI11G18570"/>
</dbReference>
<dbReference type="HOGENOM" id="CLU_2692089_0_0_1"/>
<name>A0A0E0R9X3_ORYRU</name>